<name>A0AA88I136_ARTSF</name>
<reference evidence="1" key="1">
    <citation type="submission" date="2023-07" db="EMBL/GenBank/DDBJ databases">
        <title>Chromosome-level genome assembly of Artemia franciscana.</title>
        <authorList>
            <person name="Jo E."/>
        </authorList>
    </citation>
    <scope>NUCLEOTIDE SEQUENCE</scope>
    <source>
        <tissue evidence="1">Whole body</tissue>
    </source>
</reference>
<dbReference type="EMBL" id="JAVRJZ010000009">
    <property type="protein sequence ID" value="KAK2719013.1"/>
    <property type="molecule type" value="Genomic_DNA"/>
</dbReference>
<dbReference type="AlphaFoldDB" id="A0AA88I136"/>
<gene>
    <name evidence="1" type="ORF">QYM36_006136</name>
</gene>
<dbReference type="Proteomes" id="UP001187531">
    <property type="component" value="Unassembled WGS sequence"/>
</dbReference>
<proteinExistence type="predicted"/>
<keyword evidence="2" id="KW-1185">Reference proteome</keyword>
<protein>
    <submittedName>
        <fullName evidence="1">Uncharacterized protein</fullName>
    </submittedName>
</protein>
<comment type="caution">
    <text evidence="1">The sequence shown here is derived from an EMBL/GenBank/DDBJ whole genome shotgun (WGS) entry which is preliminary data.</text>
</comment>
<accession>A0AA88I136</accession>
<organism evidence="1 2">
    <name type="scientific">Artemia franciscana</name>
    <name type="common">Brine shrimp</name>
    <name type="synonym">Artemia sanfranciscana</name>
    <dbReference type="NCBI Taxonomy" id="6661"/>
    <lineage>
        <taxon>Eukaryota</taxon>
        <taxon>Metazoa</taxon>
        <taxon>Ecdysozoa</taxon>
        <taxon>Arthropoda</taxon>
        <taxon>Crustacea</taxon>
        <taxon>Branchiopoda</taxon>
        <taxon>Anostraca</taxon>
        <taxon>Artemiidae</taxon>
        <taxon>Artemia</taxon>
    </lineage>
</organism>
<evidence type="ECO:0000313" key="1">
    <source>
        <dbReference type="EMBL" id="KAK2719013.1"/>
    </source>
</evidence>
<sequence>MEFRHVILCVTPKPTSFSDEDKLVSIKEELKNKGLNETHKFIQMLEYESKRWEKYRSLELAEAISRAIASVTIVYTDGDVLLSEIAEQIKYASPEICPNNTYNKTYEMGEIIKEGSIYDIPICEGLTKAQYKRLARKQREYIEALTLKKQ</sequence>
<evidence type="ECO:0000313" key="2">
    <source>
        <dbReference type="Proteomes" id="UP001187531"/>
    </source>
</evidence>